<protein>
    <submittedName>
        <fullName evidence="5 8">PPE family protein</fullName>
    </submittedName>
    <submittedName>
        <fullName evidence="7">PPE family protein PPE47/PPE48</fullName>
    </submittedName>
</protein>
<reference evidence="7 10" key="2">
    <citation type="submission" date="2016-04" db="EMBL/GenBank/DDBJ databases">
        <authorList>
            <person name="Bigi M."/>
            <person name="Bigi F."/>
            <person name="Soria M.A."/>
        </authorList>
    </citation>
    <scope>NUCLEOTIDE SEQUENCE [LARGE SCALE GENOMIC DNA]</scope>
    <source>
        <strain evidence="7 10">6548</strain>
    </source>
</reference>
<dbReference type="EMBL" id="LWDQ01000001">
    <property type="protein sequence ID" value="OMH58129.1"/>
    <property type="molecule type" value="Genomic_DNA"/>
</dbReference>
<dbReference type="Pfam" id="PF00823">
    <property type="entry name" value="PPE"/>
    <property type="match status" value="1"/>
</dbReference>
<dbReference type="Proteomes" id="UP000050139">
    <property type="component" value="Unassembled WGS sequence"/>
</dbReference>
<reference evidence="6 12" key="5">
    <citation type="submission" date="2021-03" db="EMBL/GenBank/DDBJ databases">
        <title>Whole Genome Sequencing of Mycobacterium tuberculosis clinical isolates from Arunachal Pradesh, India.</title>
        <authorList>
            <person name="Singh S."/>
            <person name="Mudliar S.R."/>
            <person name="Kulsum U."/>
            <person name="Rufai S.B."/>
            <person name="Singh P.K."/>
            <person name="Umpo M."/>
            <person name="Nyori M."/>
        </authorList>
    </citation>
    <scope>NUCLEOTIDE SEQUENCE [LARGE SCALE GENOMIC DNA]</scope>
    <source>
        <strain evidence="6 12">OMICS/BPL/0142/20/SP</strain>
    </source>
</reference>
<dbReference type="SUPFAM" id="SSF140459">
    <property type="entry name" value="PE/PPE dimer-like"/>
    <property type="match status" value="1"/>
</dbReference>
<dbReference type="InterPro" id="IPR043641">
    <property type="entry name" value="PPE-PPW_C"/>
</dbReference>
<reference evidence="5 9" key="1">
    <citation type="submission" date="2015-03" db="EMBL/GenBank/DDBJ databases">
        <authorList>
            <consortium name="Pathogen Informatics"/>
            <person name="Murphy D."/>
        </authorList>
    </citation>
    <scope>NUCLEOTIDE SEQUENCE [LARGE SCALE GENOMIC DNA]</scope>
    <source>
        <strain evidence="5 9">0268S</strain>
    </source>
</reference>
<dbReference type="AlphaFoldDB" id="A0A0E8UQ77"/>
<feature type="region of interest" description="Disordered" evidence="2">
    <location>
        <begin position="385"/>
        <end position="418"/>
    </location>
</feature>
<dbReference type="EMBL" id="JAGIZI010000001">
    <property type="protein sequence ID" value="MBP0681618.1"/>
    <property type="molecule type" value="Genomic_DNA"/>
</dbReference>
<evidence type="ECO:0000313" key="6">
    <source>
        <dbReference type="EMBL" id="MBP0681618.1"/>
    </source>
</evidence>
<dbReference type="InterPro" id="IPR000030">
    <property type="entry name" value="PPE_dom"/>
</dbReference>
<evidence type="ECO:0000256" key="2">
    <source>
        <dbReference type="SAM" id="MobiDB-lite"/>
    </source>
</evidence>
<dbReference type="Proteomes" id="UP000671119">
    <property type="component" value="Unassembled WGS sequence"/>
</dbReference>
<feature type="region of interest" description="Disordered" evidence="2">
    <location>
        <begin position="443"/>
        <end position="556"/>
    </location>
</feature>
<sequence>MTAPIWMASPPEVHSALLSSGPGPGPLLVSAEGWHSLSIAYAETADELAALLAAVQAGTWDGPTAAVYVAAHTPYLAWLVQASANSAAMATRQETAATAYGTALAAMPTLAELGANHALHGVLMATNFFGINTIPIALNESDYARMWIQAATTMASYQAVSTAAVAAAPQTTPAPQIVKANAPTAASDEPNQVQEWLQWLQKIGYTDFYNNVIQPFINWLTNLPFLQAMFSGFDPWLPSLGNPLTFLSPANIAFALGYPMDIGSYVAFLSQTFAFIGADLAAAFASGNPATIAFTLMFTTVEAIGTIITDTIALVKTLLEQTLALLPAALPLLAAPLAPLTLAPASAAGGFAGLSGLAGLVGIPPSAPPVIPPVAAIAPSIPTPTPTPAPAPAPTAVTAPTPPPGPPPPPVTAPPPVTGAGIQSFGYLVGDLNSAAQARKAVGTGVRKKTPEPDSAEAPAAAAAPEEQVQPQRRRRPKIKQLGRGYEYLDLDPETGHDPTGSPQGAGTLGFAGTTHKASPGQVAGLITLPNDAFGGSPRTPMMPGTWDTDSATRVE</sequence>
<gene>
    <name evidence="5" type="primary">PPE2</name>
    <name evidence="7" type="ORF">A4S10_00277</name>
    <name evidence="8" type="ORF">DKC2_0284</name>
    <name evidence="5" type="ORF">ERS094118_00256</name>
    <name evidence="6" type="ORF">J8J21_00400</name>
</gene>
<evidence type="ECO:0000313" key="12">
    <source>
        <dbReference type="Proteomes" id="UP000671119"/>
    </source>
</evidence>
<reference evidence="8 11" key="4">
    <citation type="submission" date="2018-08" db="EMBL/GenBank/DDBJ databases">
        <authorList>
            <person name="Fokvardsen B D."/>
            <person name="Norman A."/>
        </authorList>
    </citation>
    <scope>NUCLEOTIDE SEQUENCE [LARGE SCALE GENOMIC DNA]</scope>
    <source>
        <strain evidence="8 11">DKC2</strain>
    </source>
</reference>
<evidence type="ECO:0000256" key="1">
    <source>
        <dbReference type="ARBA" id="ARBA00010652"/>
    </source>
</evidence>
<comment type="similarity">
    <text evidence="1">Belongs to the mycobacterial PPE family.</text>
</comment>
<feature type="domain" description="PPE" evidence="3">
    <location>
        <begin position="6"/>
        <end position="168"/>
    </location>
</feature>
<dbReference type="Proteomes" id="UP000189452">
    <property type="component" value="Chromosome"/>
</dbReference>
<evidence type="ECO:0000259" key="4">
    <source>
        <dbReference type="Pfam" id="PF18878"/>
    </source>
</evidence>
<dbReference type="PANTHER" id="PTHR46766:SF1">
    <property type="entry name" value="GLUTAMINE-RICH PROTEIN 2"/>
    <property type="match status" value="1"/>
</dbReference>
<dbReference type="GO" id="GO:0052572">
    <property type="term" value="P:response to host immune response"/>
    <property type="evidence" value="ECO:0007669"/>
    <property type="project" value="TreeGrafter"/>
</dbReference>
<feature type="compositionally biased region" description="Basic residues" evidence="2">
    <location>
        <begin position="472"/>
        <end position="481"/>
    </location>
</feature>
<evidence type="ECO:0000313" key="10">
    <source>
        <dbReference type="Proteomes" id="UP000189452"/>
    </source>
</evidence>
<evidence type="ECO:0000313" key="9">
    <source>
        <dbReference type="Proteomes" id="UP000050139"/>
    </source>
</evidence>
<dbReference type="FunFam" id="1.20.1260.20:FF:000001">
    <property type="entry name" value="PPE family protein PPE41"/>
    <property type="match status" value="1"/>
</dbReference>
<dbReference type="Pfam" id="PF18878">
    <property type="entry name" value="PPE-PPW"/>
    <property type="match status" value="1"/>
</dbReference>
<evidence type="ECO:0000259" key="3">
    <source>
        <dbReference type="Pfam" id="PF00823"/>
    </source>
</evidence>
<dbReference type="EMBL" id="LR027516">
    <property type="protein sequence ID" value="VCU48483.1"/>
    <property type="molecule type" value="Genomic_DNA"/>
</dbReference>
<dbReference type="PANTHER" id="PTHR46766">
    <property type="entry name" value="GLUTAMINE-RICH PROTEIN 2"/>
    <property type="match status" value="1"/>
</dbReference>
<name>A0A0E8UQ77_MYCTX</name>
<evidence type="ECO:0000313" key="11">
    <source>
        <dbReference type="Proteomes" id="UP000300237"/>
    </source>
</evidence>
<feature type="compositionally biased region" description="Pro residues" evidence="2">
    <location>
        <begin position="400"/>
        <end position="417"/>
    </location>
</feature>
<dbReference type="Proteomes" id="UP000300237">
    <property type="component" value="Chromosome"/>
</dbReference>
<dbReference type="OMA" id="YPMDIGT"/>
<evidence type="ECO:0000313" key="8">
    <source>
        <dbReference type="EMBL" id="VCU48483.1"/>
    </source>
</evidence>
<organism evidence="7 10">
    <name type="scientific">Mycobacterium tuberculosis</name>
    <dbReference type="NCBI Taxonomy" id="1773"/>
    <lineage>
        <taxon>Bacteria</taxon>
        <taxon>Bacillati</taxon>
        <taxon>Actinomycetota</taxon>
        <taxon>Actinomycetes</taxon>
        <taxon>Mycobacteriales</taxon>
        <taxon>Mycobacteriaceae</taxon>
        <taxon>Mycobacterium</taxon>
        <taxon>Mycobacterium tuberculosis complex</taxon>
    </lineage>
</organism>
<evidence type="ECO:0000313" key="7">
    <source>
        <dbReference type="EMBL" id="OMH58129.1"/>
    </source>
</evidence>
<dbReference type="RefSeq" id="WP_003401347.1">
    <property type="nucleotide sequence ID" value="NZ_AP017901.1"/>
</dbReference>
<evidence type="ECO:0000313" key="5">
    <source>
        <dbReference type="EMBL" id="CLV48908.1"/>
    </source>
</evidence>
<feature type="domain" description="PPE-PPW subfamily C-terminal" evidence="4">
    <location>
        <begin position="502"/>
        <end position="547"/>
    </location>
</feature>
<feature type="compositionally biased region" description="Low complexity" evidence="2">
    <location>
        <begin position="456"/>
        <end position="471"/>
    </location>
</feature>
<proteinExistence type="inferred from homology"/>
<accession>A0A0E8UQ77</accession>
<dbReference type="InterPro" id="IPR038332">
    <property type="entry name" value="PPE_sf"/>
</dbReference>
<reference evidence="7 10" key="3">
    <citation type="submission" date="2017-02" db="EMBL/GenBank/DDBJ databases">
        <title>Protein polymorphisms may explain contrasting epidemiological fitness of two variants of a multidrug-resistant Mycobacterium tuberculosis strain.</title>
        <authorList>
            <person name="Bigi M.M."/>
            <person name="Lopez B."/>
            <person name="Blanco F.C."/>
            <person name="Sasiain M.C."/>
            <person name="De La Barrera S."/>
            <person name="Ritacco V."/>
            <person name="Bigi F."/>
            <person name="Soria M.A."/>
        </authorList>
    </citation>
    <scope>NUCLEOTIDE SEQUENCE [LARGE SCALE GENOMIC DNA]</scope>
    <source>
        <strain evidence="7 10">6548</strain>
    </source>
</reference>
<dbReference type="Gene3D" id="1.20.1260.20">
    <property type="entry name" value="PPE superfamily"/>
    <property type="match status" value="1"/>
</dbReference>
<dbReference type="EMBL" id="COPH01000002">
    <property type="protein sequence ID" value="CLV48908.1"/>
    <property type="molecule type" value="Genomic_DNA"/>
</dbReference>
<dbReference type="SMR" id="A0A0E8UQ77"/>